<dbReference type="PANTHER" id="PTHR28234">
    <property type="entry name" value="NUCLEAR CONTROL OF ATPASE PROTEIN 2"/>
    <property type="match status" value="1"/>
</dbReference>
<evidence type="ECO:0000256" key="4">
    <source>
        <dbReference type="ARBA" id="ARBA00023128"/>
    </source>
</evidence>
<keyword evidence="4" id="KW-0496">Mitochondrion</keyword>
<gene>
    <name evidence="6" type="ORF">FOA43_002050</name>
</gene>
<evidence type="ECO:0000313" key="7">
    <source>
        <dbReference type="Proteomes" id="UP000662931"/>
    </source>
</evidence>
<dbReference type="Pfam" id="PF08637">
    <property type="entry name" value="NCA2"/>
    <property type="match status" value="1"/>
</dbReference>
<dbReference type="EMBL" id="CP064813">
    <property type="protein sequence ID" value="QPG74717.1"/>
    <property type="molecule type" value="Genomic_DNA"/>
</dbReference>
<evidence type="ECO:0000256" key="2">
    <source>
        <dbReference type="ARBA" id="ARBA00022692"/>
    </source>
</evidence>
<evidence type="ECO:0000256" key="1">
    <source>
        <dbReference type="ARBA" id="ARBA00004225"/>
    </source>
</evidence>
<keyword evidence="5" id="KW-0472">Membrane</keyword>
<sequence>MSLLLDRLLATCDLEELNNRTLVVVSRLDDCDNLDSSSLIVKQIFDDLYPSFKPFVTKYTKRKELIHKHDAEIDSFDATRTVSVSALNHVSLALRQLNQMHNASCAISELHPLAKELEDLVLIYSLVTILLSLGQLLIDVTLPLSDDIEYFDTVLNSRLNLTVYTLQTFPSNLVNLAVQLFRLVSEEHHGMISIPQGLPKSLEYLYIQWSRWIVPLPSVIVNNMTSFIHSPSTYMIRKQRSSHLLAKSVIASSIGLPFIFSVSQLTRKRKALLDLKERNVWRLGFLVDELISTFGLDNQLIDLDYSVISKLNDFLGDDKDSLSIKPSSGAAVSLLYDIVSKKYPLFRRNLKITSSQRPSWITRYWIVALLGSMYIPNLVTSVFTNRQAIVSWIKINLIDTVIGFWKNWILQPLQNVLKTIRHDDDSRIAVMSKQSLNSDLDSLEQMVVDYCIDNYPSFHDASLSSDEKGALIDQIKYQVKSGDMHMVMKIYEDNVKAPVKSLVSGSMLRNLLIQIQKTKVDGAVALAGIDKIIQSQELVFGLVAASPACLFVCLVKSMAALERIDKHEKEWKVCITYLPKERLDPRLE</sequence>
<dbReference type="AlphaFoldDB" id="A0A875RUM0"/>
<evidence type="ECO:0000256" key="5">
    <source>
        <dbReference type="ARBA" id="ARBA00023136"/>
    </source>
</evidence>
<dbReference type="OrthoDB" id="413313at2759"/>
<name>A0A875RUM0_EENNA</name>
<keyword evidence="3" id="KW-1133">Transmembrane helix</keyword>
<proteinExistence type="predicted"/>
<dbReference type="RefSeq" id="XP_038778282.1">
    <property type="nucleotide sequence ID" value="XM_038922354.1"/>
</dbReference>
<evidence type="ECO:0000256" key="3">
    <source>
        <dbReference type="ARBA" id="ARBA00022989"/>
    </source>
</evidence>
<dbReference type="GeneID" id="62195451"/>
<evidence type="ECO:0000313" key="6">
    <source>
        <dbReference type="EMBL" id="QPG74717.1"/>
    </source>
</evidence>
<dbReference type="GO" id="GO:0005741">
    <property type="term" value="C:mitochondrial outer membrane"/>
    <property type="evidence" value="ECO:0007669"/>
    <property type="project" value="TreeGrafter"/>
</dbReference>
<dbReference type="KEGG" id="bnn:FOA43_002050"/>
<dbReference type="PANTHER" id="PTHR28234:SF1">
    <property type="entry name" value="NUCLEAR CONTROL OF ATPASE PROTEIN 2"/>
    <property type="match status" value="1"/>
</dbReference>
<protein>
    <submittedName>
        <fullName evidence="6">Uncharacterized protein</fullName>
    </submittedName>
</protein>
<keyword evidence="2" id="KW-0812">Transmembrane</keyword>
<dbReference type="InterPro" id="IPR013946">
    <property type="entry name" value="NCA2-like"/>
</dbReference>
<dbReference type="Proteomes" id="UP000662931">
    <property type="component" value="Chromosome 2"/>
</dbReference>
<organism evidence="6 7">
    <name type="scientific">Eeniella nana</name>
    <name type="common">Yeast</name>
    <name type="synonym">Brettanomyces nanus</name>
    <dbReference type="NCBI Taxonomy" id="13502"/>
    <lineage>
        <taxon>Eukaryota</taxon>
        <taxon>Fungi</taxon>
        <taxon>Dikarya</taxon>
        <taxon>Ascomycota</taxon>
        <taxon>Saccharomycotina</taxon>
        <taxon>Pichiomycetes</taxon>
        <taxon>Pichiales</taxon>
        <taxon>Pichiaceae</taxon>
        <taxon>Brettanomyces</taxon>
    </lineage>
</organism>
<comment type="subcellular location">
    <subcellularLocation>
        <location evidence="1">Mitochondrion membrane</location>
        <topology evidence="1">Multi-pass membrane protein</topology>
    </subcellularLocation>
</comment>
<reference evidence="6" key="1">
    <citation type="submission" date="2020-10" db="EMBL/GenBank/DDBJ databases">
        <authorList>
            <person name="Roach M.J.R."/>
        </authorList>
    </citation>
    <scope>NUCLEOTIDE SEQUENCE</scope>
    <source>
        <strain evidence="6">CBS 1945</strain>
    </source>
</reference>
<accession>A0A875RUM0</accession>
<keyword evidence="7" id="KW-1185">Reference proteome</keyword>